<feature type="binding site" evidence="8">
    <location>
        <position position="266"/>
    </location>
    <ligand>
        <name>Zn(2+)</name>
        <dbReference type="ChEBI" id="CHEBI:29105"/>
    </ligand>
</feature>
<gene>
    <name evidence="10" type="ORF">ATL39_2070</name>
</gene>
<dbReference type="FunFam" id="3.20.20.220:FF:000007">
    <property type="entry name" value="Bifunctional homocysteine S-methyltransferase/methylenetetrahydrofolate reductase"/>
    <property type="match status" value="1"/>
</dbReference>
<dbReference type="OrthoDB" id="9803687at2"/>
<evidence type="ECO:0000256" key="4">
    <source>
        <dbReference type="ARBA" id="ARBA00022630"/>
    </source>
</evidence>
<comment type="cofactor">
    <cofactor evidence="1">
        <name>FAD</name>
        <dbReference type="ChEBI" id="CHEBI:57692"/>
    </cofactor>
</comment>
<dbReference type="SUPFAM" id="SSF51730">
    <property type="entry name" value="FAD-linked oxidoreductase"/>
    <property type="match status" value="1"/>
</dbReference>
<feature type="binding site" evidence="8">
    <location>
        <position position="267"/>
    </location>
    <ligand>
        <name>Zn(2+)</name>
        <dbReference type="ChEBI" id="CHEBI:29105"/>
    </ligand>
</feature>
<feature type="domain" description="Hcy-binding" evidence="9">
    <location>
        <begin position="1"/>
        <end position="281"/>
    </location>
</feature>
<dbReference type="PANTHER" id="PTHR11103:SF18">
    <property type="entry name" value="SLR1189 PROTEIN"/>
    <property type="match status" value="1"/>
</dbReference>
<dbReference type="NCBIfam" id="NF006396">
    <property type="entry name" value="PRK08645.1"/>
    <property type="match status" value="1"/>
</dbReference>
<dbReference type="Gene3D" id="3.20.20.330">
    <property type="entry name" value="Homocysteine-binding-like domain"/>
    <property type="match status" value="1"/>
</dbReference>
<comment type="caution">
    <text evidence="10">The sequence shown here is derived from an EMBL/GenBank/DDBJ whole genome shotgun (WGS) entry which is preliminary data.</text>
</comment>
<dbReference type="Gene3D" id="3.20.20.220">
    <property type="match status" value="1"/>
</dbReference>
<reference evidence="10 11" key="1">
    <citation type="submission" date="2018-09" db="EMBL/GenBank/DDBJ databases">
        <title>Genomic Encyclopedia of Archaeal and Bacterial Type Strains, Phase II (KMG-II): from individual species to whole genera.</title>
        <authorList>
            <person name="Goeker M."/>
        </authorList>
    </citation>
    <scope>NUCLEOTIDE SEQUENCE [LARGE SCALE GENOMIC DNA]</scope>
    <source>
        <strain evidence="10 11">DSM 17008</strain>
    </source>
</reference>
<dbReference type="CDD" id="cd00537">
    <property type="entry name" value="MTHFR"/>
    <property type="match status" value="1"/>
</dbReference>
<dbReference type="AlphaFoldDB" id="A0A419V326"/>
<evidence type="ECO:0000259" key="9">
    <source>
        <dbReference type="PROSITE" id="PS50970"/>
    </source>
</evidence>
<evidence type="ECO:0000256" key="6">
    <source>
        <dbReference type="ARBA" id="ARBA00022827"/>
    </source>
</evidence>
<dbReference type="Pfam" id="PF02574">
    <property type="entry name" value="S-methyl_trans"/>
    <property type="match status" value="1"/>
</dbReference>
<comment type="pathway">
    <text evidence="2">One-carbon metabolism; tetrahydrofolate interconversion.</text>
</comment>
<dbReference type="PANTHER" id="PTHR11103">
    <property type="entry name" value="SLR1189 PROTEIN"/>
    <property type="match status" value="1"/>
</dbReference>
<dbReference type="GO" id="GO:0008168">
    <property type="term" value="F:methyltransferase activity"/>
    <property type="evidence" value="ECO:0007669"/>
    <property type="project" value="UniProtKB-UniRule"/>
</dbReference>
<keyword evidence="8" id="KW-0862">Zinc</keyword>
<keyword evidence="6" id="KW-0274">FAD</keyword>
<evidence type="ECO:0000313" key="11">
    <source>
        <dbReference type="Proteomes" id="UP000285120"/>
    </source>
</evidence>
<dbReference type="RefSeq" id="WP_120193270.1">
    <property type="nucleotide sequence ID" value="NZ_RAPK01000009.1"/>
</dbReference>
<sequence length="615" mass="67126">MNLAEEYAKRMLIGDGAMGTYLYEKGYSGSYESLNLSDPDLIKTIHREYVEAGSDIIQTNTYAANRIKLAKYQLEEETADINRRGVEAAREASEGRTFVFATIGGIQGLQKMEESEAEIIKAFSEQMDALIKAEPDGIILETFYDLQEITAVIKLAKSKTNLPIIAQVALGEVGVMHGGLPLGEAFKQMTAAGADAVGVNCRMGPYHILRSLEMTPLDENTLYAVHPNASLPDIDDGRFVYQSNPDYFYEKALDFQNQGIGIIGGCCGTTPEHIAQIAAAVKNTVPKKRAAQAVAQKTGQFSIVEPPSTEPSLREKAKQSTTVIVELDPPKKLATSKFVEGAQALYQSGADAVTMADNSLASPRVDNLAMGALVKSMTQARPLLHVACRDRNLIGLQSHLMGINALGIHDILAVTGDPTKVGDFPGATSVYDANSFDLIHLMKEMNKGLSFSGKSLGQNTTFTVGAAFNPNVRNVDRAVQRLEKKITAGADYFMTQPVFGEGQFKEIYEATKHMDVPVYIGIMPLVSSRNAEFLHNEVPGIKLTDTIRQSMAACGEDRALAAEEGIAIAKTLIDEAMEYFNGIYLITPFLRYDITCRLTEYIREKAAVRTEEKSK</sequence>
<dbReference type="Proteomes" id="UP000285120">
    <property type="component" value="Unassembled WGS sequence"/>
</dbReference>
<accession>A0A419V326</accession>
<keyword evidence="8" id="KW-0479">Metal-binding</keyword>
<organism evidence="10 11">
    <name type="scientific">Sinobaca qinghaiensis</name>
    <dbReference type="NCBI Taxonomy" id="342944"/>
    <lineage>
        <taxon>Bacteria</taxon>
        <taxon>Bacillati</taxon>
        <taxon>Bacillota</taxon>
        <taxon>Bacilli</taxon>
        <taxon>Bacillales</taxon>
        <taxon>Sporolactobacillaceae</taxon>
        <taxon>Sinobaca</taxon>
    </lineage>
</organism>
<dbReference type="InterPro" id="IPR036589">
    <property type="entry name" value="HCY_dom_sf"/>
</dbReference>
<evidence type="ECO:0000256" key="7">
    <source>
        <dbReference type="ARBA" id="ARBA00023002"/>
    </source>
</evidence>
<keyword evidence="11" id="KW-1185">Reference proteome</keyword>
<dbReference type="GO" id="GO:0032259">
    <property type="term" value="P:methylation"/>
    <property type="evidence" value="ECO:0007669"/>
    <property type="project" value="UniProtKB-KW"/>
</dbReference>
<name>A0A419V326_9BACL</name>
<dbReference type="UniPathway" id="UPA00193"/>
<protein>
    <submittedName>
        <fullName evidence="10">Homocysteine S-methyltransferase</fullName>
    </submittedName>
</protein>
<feature type="binding site" evidence="8">
    <location>
        <position position="201"/>
    </location>
    <ligand>
        <name>Zn(2+)</name>
        <dbReference type="ChEBI" id="CHEBI:29105"/>
    </ligand>
</feature>
<dbReference type="GO" id="GO:0046872">
    <property type="term" value="F:metal ion binding"/>
    <property type="evidence" value="ECO:0007669"/>
    <property type="project" value="UniProtKB-KW"/>
</dbReference>
<dbReference type="GO" id="GO:0035999">
    <property type="term" value="P:tetrahydrofolate interconversion"/>
    <property type="evidence" value="ECO:0007669"/>
    <property type="project" value="UniProtKB-UniPathway"/>
</dbReference>
<dbReference type="Pfam" id="PF02219">
    <property type="entry name" value="MTHFR"/>
    <property type="match status" value="1"/>
</dbReference>
<dbReference type="GO" id="GO:0006555">
    <property type="term" value="P:methionine metabolic process"/>
    <property type="evidence" value="ECO:0007669"/>
    <property type="project" value="InterPro"/>
</dbReference>
<dbReference type="InterPro" id="IPR003171">
    <property type="entry name" value="Mehydrof_redctse-like"/>
</dbReference>
<comment type="cofactor">
    <cofactor evidence="8">
        <name>Zn(2+)</name>
        <dbReference type="ChEBI" id="CHEBI:29105"/>
    </cofactor>
</comment>
<dbReference type="SUPFAM" id="SSF82282">
    <property type="entry name" value="Homocysteine S-methyltransferase"/>
    <property type="match status" value="1"/>
</dbReference>
<evidence type="ECO:0000256" key="2">
    <source>
        <dbReference type="ARBA" id="ARBA00004777"/>
    </source>
</evidence>
<evidence type="ECO:0000313" key="10">
    <source>
        <dbReference type="EMBL" id="RKD72874.1"/>
    </source>
</evidence>
<dbReference type="PROSITE" id="PS50970">
    <property type="entry name" value="HCY"/>
    <property type="match status" value="1"/>
</dbReference>
<evidence type="ECO:0000256" key="8">
    <source>
        <dbReference type="PROSITE-ProRule" id="PRU00333"/>
    </source>
</evidence>
<proteinExistence type="predicted"/>
<evidence type="ECO:0000256" key="1">
    <source>
        <dbReference type="ARBA" id="ARBA00001974"/>
    </source>
</evidence>
<keyword evidence="4" id="KW-0285">Flavoprotein</keyword>
<keyword evidence="3 8" id="KW-0489">Methyltransferase</keyword>
<evidence type="ECO:0000256" key="5">
    <source>
        <dbReference type="ARBA" id="ARBA00022679"/>
    </source>
</evidence>
<keyword evidence="7" id="KW-0560">Oxidoreductase</keyword>
<dbReference type="GO" id="GO:0004489">
    <property type="term" value="F:methylenetetrahydrofolate reductase [NAD(P)H] activity"/>
    <property type="evidence" value="ECO:0007669"/>
    <property type="project" value="InterPro"/>
</dbReference>
<dbReference type="InterPro" id="IPR003726">
    <property type="entry name" value="HCY_dom"/>
</dbReference>
<keyword evidence="5 8" id="KW-0808">Transferase</keyword>
<dbReference type="EMBL" id="RAPK01000009">
    <property type="protein sequence ID" value="RKD72874.1"/>
    <property type="molecule type" value="Genomic_DNA"/>
</dbReference>
<evidence type="ECO:0000256" key="3">
    <source>
        <dbReference type="ARBA" id="ARBA00022603"/>
    </source>
</evidence>
<dbReference type="InterPro" id="IPR029041">
    <property type="entry name" value="FAD-linked_oxidoreductase-like"/>
</dbReference>